<evidence type="ECO:0000259" key="1">
    <source>
        <dbReference type="Pfam" id="PF09509"/>
    </source>
</evidence>
<dbReference type="AlphaFoldDB" id="A0A7J5RC41"/>
<proteinExistence type="predicted"/>
<dbReference type="EMBL" id="WDAY01000080">
    <property type="protein sequence ID" value="KAB6554862.1"/>
    <property type="molecule type" value="Genomic_DNA"/>
</dbReference>
<dbReference type="Pfam" id="PF09509">
    <property type="entry name" value="Hypoth_Ymh"/>
    <property type="match status" value="1"/>
</dbReference>
<accession>A0A7J5RC41</accession>
<name>A0A7J5RC41_PHOVU</name>
<comment type="caution">
    <text evidence="2">The sequence shown here is derived from an EMBL/GenBank/DDBJ whole genome shotgun (WGS) entry which is preliminary data.</text>
</comment>
<feature type="domain" description="Conserved hypothetical protein CHP02391" evidence="1">
    <location>
        <begin position="120"/>
        <end position="239"/>
    </location>
</feature>
<evidence type="ECO:0000313" key="2">
    <source>
        <dbReference type="EMBL" id="KAB6554862.1"/>
    </source>
</evidence>
<protein>
    <submittedName>
        <fullName evidence="2">TIGR02391 family protein</fullName>
    </submittedName>
</protein>
<sequence length="249" mass="28768">MSYMNKFEEQIIICKECLKGISQKINNNGVPSNNINYQNLYDELYKLSELLPTHLAIYQKRLHDFILPNLKVRDMVSYNQWGQQIIFPCTGINPYTLGEVIATLIYIDENKHEYDNIWVNIHPCIIQSSQKLFNDAHYAESVEAAFLEINVRIKEIIKLKTGEDIDGVPAMQKAFSVNNPIFKLHTDIISKTGKDIQQGYMELFVGAFRCIRNPKAHEKISITKIEAIQKLHFASLLMYEIDKAKINTL</sequence>
<dbReference type="Proteomes" id="UP000437431">
    <property type="component" value="Unassembled WGS sequence"/>
</dbReference>
<reference evidence="2 3" key="1">
    <citation type="journal article" date="2019" name="Nat. Med.">
        <title>A library of human gut bacterial isolates paired with longitudinal multiomics data enables mechanistic microbiome research.</title>
        <authorList>
            <person name="Poyet M."/>
            <person name="Groussin M."/>
            <person name="Gibbons S.M."/>
            <person name="Avila-Pacheco J."/>
            <person name="Jiang X."/>
            <person name="Kearney S.M."/>
            <person name="Perrotta A.R."/>
            <person name="Berdy B."/>
            <person name="Zhao S."/>
            <person name="Lieberman T.D."/>
            <person name="Swanson P.K."/>
            <person name="Smith M."/>
            <person name="Roesemann S."/>
            <person name="Alexander J.E."/>
            <person name="Rich S.A."/>
            <person name="Livny J."/>
            <person name="Vlamakis H."/>
            <person name="Clish C."/>
            <person name="Bullock K."/>
            <person name="Deik A."/>
            <person name="Scott J."/>
            <person name="Pierce K.A."/>
            <person name="Xavier R.J."/>
            <person name="Alm E.J."/>
        </authorList>
    </citation>
    <scope>NUCLEOTIDE SEQUENCE [LARGE SCALE GENOMIC DNA]</scope>
    <source>
        <strain evidence="2 3">BIOML-A111</strain>
    </source>
</reference>
<dbReference type="NCBIfam" id="TIGR02391">
    <property type="entry name" value="hypoth_ymh"/>
    <property type="match status" value="1"/>
</dbReference>
<gene>
    <name evidence="2" type="ORF">GAY79_21635</name>
</gene>
<dbReference type="InterPro" id="IPR012654">
    <property type="entry name" value="CHP02391"/>
</dbReference>
<evidence type="ECO:0000313" key="3">
    <source>
        <dbReference type="Proteomes" id="UP000437431"/>
    </source>
</evidence>
<organism evidence="2 3">
    <name type="scientific">Phocaeicola vulgatus</name>
    <name type="common">Bacteroides vulgatus</name>
    <dbReference type="NCBI Taxonomy" id="821"/>
    <lineage>
        <taxon>Bacteria</taxon>
        <taxon>Pseudomonadati</taxon>
        <taxon>Bacteroidota</taxon>
        <taxon>Bacteroidia</taxon>
        <taxon>Bacteroidales</taxon>
        <taxon>Bacteroidaceae</taxon>
        <taxon>Phocaeicola</taxon>
    </lineage>
</organism>